<dbReference type="PANTHER" id="PTHR35807">
    <property type="entry name" value="TRANSCRIPTIONAL REGULATOR REDD-RELATED"/>
    <property type="match status" value="1"/>
</dbReference>
<reference evidence="1 2" key="1">
    <citation type="submission" date="2017-02" db="EMBL/GenBank/DDBJ databases">
        <authorList>
            <person name="Peterson S.W."/>
        </authorList>
    </citation>
    <scope>NUCLEOTIDE SEQUENCE [LARGE SCALE GENOMIC DNA]</scope>
    <source>
        <strain evidence="1 2">DSM 25262</strain>
    </source>
</reference>
<evidence type="ECO:0000313" key="2">
    <source>
        <dbReference type="Proteomes" id="UP000190961"/>
    </source>
</evidence>
<dbReference type="PANTHER" id="PTHR35807:SF1">
    <property type="entry name" value="TRANSCRIPTIONAL REGULATOR REDD"/>
    <property type="match status" value="1"/>
</dbReference>
<protein>
    <submittedName>
        <fullName evidence="1">Two-component response regulator, SAPR family, consists of REC, wHTH and BTAD domains</fullName>
    </submittedName>
</protein>
<dbReference type="GO" id="GO:0006355">
    <property type="term" value="P:regulation of DNA-templated transcription"/>
    <property type="evidence" value="ECO:0007669"/>
    <property type="project" value="TreeGrafter"/>
</dbReference>
<dbReference type="GO" id="GO:0003677">
    <property type="term" value="F:DNA binding"/>
    <property type="evidence" value="ECO:0007669"/>
    <property type="project" value="TreeGrafter"/>
</dbReference>
<dbReference type="EMBL" id="FUZU01000003">
    <property type="protein sequence ID" value="SKC83691.1"/>
    <property type="molecule type" value="Genomic_DNA"/>
</dbReference>
<accession>A0A1T5M628</accession>
<keyword evidence="2" id="KW-1185">Reference proteome</keyword>
<dbReference type="Proteomes" id="UP000190961">
    <property type="component" value="Unassembled WGS sequence"/>
</dbReference>
<sequence>MLGDVWNLFRTFVSMLSSIKLYCYVLLLFGFMPLHASPPGGLKFHGSEQPINQRTSYNVFGNNTAEFSGYFDIEFNLSLYPRTEFGYILRIKNKESNRIYNLFYDGQGGNLVFKFNEEGKSNLIVASMDREELLNMHWFKMKISFELKSDSIKLTIHNQTFGAENKNLPDTYHPIILFGKSDHIIDVPSFAIKDLSIGSQEKYMFALNESKGNIVYDIGGEAIGEVSNPEWLVNDAYHWRYKTSFKSKSVAGANYNSEKKEIYYFNRDSLYIYNVRSGNTNIKVFQEKCPVKPILGTNFIDEQHNKLYSYEAYYAPPQDDYDGPTVASLDLDTYQWTPESSEQLTSPLHHHGSYFNPSTQDYTIFGGFGKMHYSKDFISYDLNKKDWSTVEGFTGDFLSPRYFSSVGYYKNTNSIYIFGGMGNESGEQTVGRKYYYDLYKIDLNTRHISKLWEIPWERDNVVPVRGMVILDDSCFYTLCYPEHFTESLLKLYRFSLKDGSYQILGDSIPIFSDKITTNANLYYDSMLNNMYAVVQEFDDDISSDLKVYSLSFPPLTAEELANYSREKNPYRWAVIILSCLLATGISYVVYKRVRPKKQSNVEEDIQSESIPATKTETTTLSNAIYLFGEFTVRDRNNRDITYLFSAQLKQIFCLILEYSTTEGGIASQRLSNILWPDKPADKVKNSRGVTINHLRKVLSELDGIELIYDKGYFKIEQTAEFYCDYSRCMEIISTSEIETYRDELIEIVSRGKFLQLSDHPLYDSFKEEMEKKLEPVLLLEMEKSFEAELYQATIALADALTNIDPLNDAALTFQIKAMQRLKMNDEARLRYQTFIVEYKKVMGTDYPHPYKSIN</sequence>
<name>A0A1T5M628_9BACT</name>
<gene>
    <name evidence="1" type="ORF">SAMN05660236_4520</name>
</gene>
<dbReference type="SUPFAM" id="SSF117281">
    <property type="entry name" value="Kelch motif"/>
    <property type="match status" value="1"/>
</dbReference>
<dbReference type="InterPro" id="IPR015915">
    <property type="entry name" value="Kelch-typ_b-propeller"/>
</dbReference>
<proteinExistence type="predicted"/>
<evidence type="ECO:0000313" key="1">
    <source>
        <dbReference type="EMBL" id="SKC83691.1"/>
    </source>
</evidence>
<dbReference type="Pfam" id="PF24681">
    <property type="entry name" value="Kelch_KLHDC2_KLHL20_DRC7"/>
    <property type="match status" value="1"/>
</dbReference>
<dbReference type="Gene3D" id="2.120.10.80">
    <property type="entry name" value="Kelch-type beta propeller"/>
    <property type="match status" value="1"/>
</dbReference>
<dbReference type="AlphaFoldDB" id="A0A1T5M628"/>
<organism evidence="1 2">
    <name type="scientific">Ohtaekwangia koreensis</name>
    <dbReference type="NCBI Taxonomy" id="688867"/>
    <lineage>
        <taxon>Bacteria</taxon>
        <taxon>Pseudomonadati</taxon>
        <taxon>Bacteroidota</taxon>
        <taxon>Cytophagia</taxon>
        <taxon>Cytophagales</taxon>
        <taxon>Fulvivirgaceae</taxon>
        <taxon>Ohtaekwangia</taxon>
    </lineage>
</organism>
<dbReference type="InterPro" id="IPR051677">
    <property type="entry name" value="AfsR-DnrI-RedD_regulator"/>
</dbReference>